<dbReference type="InterPro" id="IPR005829">
    <property type="entry name" value="Sugar_transporter_CS"/>
</dbReference>
<keyword evidence="4" id="KW-1003">Cell membrane</keyword>
<protein>
    <submittedName>
        <fullName evidence="10">Multidrug effflux MFS transporter</fullName>
    </submittedName>
</protein>
<accession>A0A5N8VV08</accession>
<dbReference type="PRINTS" id="PR01036">
    <property type="entry name" value="TCRTETB"/>
</dbReference>
<dbReference type="OrthoDB" id="9814303at2"/>
<evidence type="ECO:0000313" key="10">
    <source>
        <dbReference type="EMBL" id="MPY39111.1"/>
    </source>
</evidence>
<evidence type="ECO:0000259" key="9">
    <source>
        <dbReference type="PROSITE" id="PS50850"/>
    </source>
</evidence>
<sequence length="421" mass="42362">MVPTTTSGHVATASAAEAPQRRAGVLIALLGALTAIAPLATDMYVPGFPEMGRTLHASDSAVQLSMTSFLAGLVIGQLVIGPLSDGLGRRRLLVPGAALFAVLSLVCAFAPTIEMLVAARFLEGIAGAAGMVLARAVLTDRFHGPELPRYFSLLTMVLSVAPVVAPVIGGALLSAGGWRATFVALAVFGALLFLAILPGVPESLPPERRHQGGVAGTFHAMGRLLGHRGFLGCTLTLAFAAAALFACIAGSSFVFQEVYGTSAGLYSTIFAVNACGMLLAGAVFGVLARRLTMGTLLSASVGVAVAAVVVQVLLLVSVGGSLAGTWVTLFFAAFGIGGIFPAGMSLGQSLGREASGAASALLGGIQFLFGALASPLVGAFGTDSAMPMAATMLGSLLCAALCLVVLVRPWRGQGAEGGAHA</sequence>
<evidence type="ECO:0000256" key="2">
    <source>
        <dbReference type="ARBA" id="ARBA00006236"/>
    </source>
</evidence>
<dbReference type="GO" id="GO:1990961">
    <property type="term" value="P:xenobiotic detoxification by transmembrane export across the plasma membrane"/>
    <property type="evidence" value="ECO:0007669"/>
    <property type="project" value="InterPro"/>
</dbReference>
<dbReference type="EMBL" id="VJZE01000012">
    <property type="protein sequence ID" value="MPY39111.1"/>
    <property type="molecule type" value="Genomic_DNA"/>
</dbReference>
<feature type="transmembrane region" description="Helical" evidence="8">
    <location>
        <begin position="295"/>
        <end position="316"/>
    </location>
</feature>
<feature type="transmembrane region" description="Helical" evidence="8">
    <location>
        <begin position="92"/>
        <end position="111"/>
    </location>
</feature>
<dbReference type="InterPro" id="IPR011701">
    <property type="entry name" value="MFS"/>
</dbReference>
<dbReference type="InterPro" id="IPR020846">
    <property type="entry name" value="MFS_dom"/>
</dbReference>
<dbReference type="Pfam" id="PF07690">
    <property type="entry name" value="MFS_1"/>
    <property type="match status" value="1"/>
</dbReference>
<comment type="caution">
    <text evidence="10">The sequence shown here is derived from an EMBL/GenBank/DDBJ whole genome shotgun (WGS) entry which is preliminary data.</text>
</comment>
<evidence type="ECO:0000256" key="6">
    <source>
        <dbReference type="ARBA" id="ARBA00022989"/>
    </source>
</evidence>
<keyword evidence="6 8" id="KW-1133">Transmembrane helix</keyword>
<organism evidence="10 11">
    <name type="scientific">Streptomyces phyllanthi</name>
    <dbReference type="NCBI Taxonomy" id="1803180"/>
    <lineage>
        <taxon>Bacteria</taxon>
        <taxon>Bacillati</taxon>
        <taxon>Actinomycetota</taxon>
        <taxon>Actinomycetes</taxon>
        <taxon>Kitasatosporales</taxon>
        <taxon>Streptomycetaceae</taxon>
        <taxon>Streptomyces</taxon>
    </lineage>
</organism>
<keyword evidence="3" id="KW-0813">Transport</keyword>
<comment type="subcellular location">
    <subcellularLocation>
        <location evidence="1">Cell membrane</location>
        <topology evidence="1">Multi-pass membrane protein</topology>
    </subcellularLocation>
</comment>
<dbReference type="Gene3D" id="1.20.1720.10">
    <property type="entry name" value="Multidrug resistance protein D"/>
    <property type="match status" value="1"/>
</dbReference>
<dbReference type="PANTHER" id="PTHR23502">
    <property type="entry name" value="MAJOR FACILITATOR SUPERFAMILY"/>
    <property type="match status" value="1"/>
</dbReference>
<evidence type="ECO:0000256" key="5">
    <source>
        <dbReference type="ARBA" id="ARBA00022692"/>
    </source>
</evidence>
<dbReference type="GO" id="GO:0005886">
    <property type="term" value="C:plasma membrane"/>
    <property type="evidence" value="ECO:0007669"/>
    <property type="project" value="UniProtKB-SubCell"/>
</dbReference>
<name>A0A5N8VV08_9ACTN</name>
<proteinExistence type="inferred from homology"/>
<dbReference type="PROSITE" id="PS50850">
    <property type="entry name" value="MFS"/>
    <property type="match status" value="1"/>
</dbReference>
<reference evidence="10 11" key="1">
    <citation type="submission" date="2019-07" db="EMBL/GenBank/DDBJ databases">
        <title>New species of Amycolatopsis and Streptomyces.</title>
        <authorList>
            <person name="Duangmal K."/>
            <person name="Teo W.F.A."/>
            <person name="Lipun K."/>
        </authorList>
    </citation>
    <scope>NUCLEOTIDE SEQUENCE [LARGE SCALE GENOMIC DNA]</scope>
    <source>
        <strain evidence="10 11">TISTR 2346</strain>
    </source>
</reference>
<feature type="transmembrane region" description="Helical" evidence="8">
    <location>
        <begin position="117"/>
        <end position="138"/>
    </location>
</feature>
<dbReference type="InterPro" id="IPR004812">
    <property type="entry name" value="Efflux_drug-R_Bcr/CmlA"/>
</dbReference>
<keyword evidence="11" id="KW-1185">Reference proteome</keyword>
<evidence type="ECO:0000256" key="1">
    <source>
        <dbReference type="ARBA" id="ARBA00004651"/>
    </source>
</evidence>
<dbReference type="AlphaFoldDB" id="A0A5N8VV08"/>
<comment type="similarity">
    <text evidence="2">Belongs to the major facilitator superfamily. Bcr/CmlA family.</text>
</comment>
<keyword evidence="5 8" id="KW-0812">Transmembrane</keyword>
<dbReference type="Proteomes" id="UP000326979">
    <property type="component" value="Unassembled WGS sequence"/>
</dbReference>
<gene>
    <name evidence="10" type="ORF">FNH04_03980</name>
</gene>
<dbReference type="PANTHER" id="PTHR23502:SF132">
    <property type="entry name" value="POLYAMINE TRANSPORTER 2-RELATED"/>
    <property type="match status" value="1"/>
</dbReference>
<evidence type="ECO:0000313" key="11">
    <source>
        <dbReference type="Proteomes" id="UP000326979"/>
    </source>
</evidence>
<feature type="transmembrane region" description="Helical" evidence="8">
    <location>
        <begin position="265"/>
        <end position="288"/>
    </location>
</feature>
<evidence type="ECO:0000256" key="4">
    <source>
        <dbReference type="ARBA" id="ARBA00022475"/>
    </source>
</evidence>
<dbReference type="SUPFAM" id="SSF103473">
    <property type="entry name" value="MFS general substrate transporter"/>
    <property type="match status" value="1"/>
</dbReference>
<evidence type="ECO:0000256" key="7">
    <source>
        <dbReference type="ARBA" id="ARBA00023136"/>
    </source>
</evidence>
<feature type="transmembrane region" description="Helical" evidence="8">
    <location>
        <begin position="385"/>
        <end position="407"/>
    </location>
</feature>
<evidence type="ECO:0000256" key="3">
    <source>
        <dbReference type="ARBA" id="ARBA00022448"/>
    </source>
</evidence>
<feature type="transmembrane region" description="Helical" evidence="8">
    <location>
        <begin position="354"/>
        <end position="373"/>
    </location>
</feature>
<keyword evidence="7 8" id="KW-0472">Membrane</keyword>
<dbReference type="NCBIfam" id="TIGR00710">
    <property type="entry name" value="efflux_Bcr_CflA"/>
    <property type="match status" value="1"/>
</dbReference>
<dbReference type="CDD" id="cd17320">
    <property type="entry name" value="MFS_MdfA_MDR_like"/>
    <property type="match status" value="1"/>
</dbReference>
<feature type="transmembrane region" description="Helical" evidence="8">
    <location>
        <begin position="180"/>
        <end position="200"/>
    </location>
</feature>
<feature type="transmembrane region" description="Helical" evidence="8">
    <location>
        <begin position="322"/>
        <end position="342"/>
    </location>
</feature>
<feature type="transmembrane region" description="Helical" evidence="8">
    <location>
        <begin position="229"/>
        <end position="253"/>
    </location>
</feature>
<feature type="transmembrane region" description="Helical" evidence="8">
    <location>
        <begin position="61"/>
        <end position="80"/>
    </location>
</feature>
<dbReference type="RefSeq" id="WP_152780320.1">
    <property type="nucleotide sequence ID" value="NZ_BAABEQ010000022.1"/>
</dbReference>
<feature type="domain" description="Major facilitator superfamily (MFS) profile" evidence="9">
    <location>
        <begin position="26"/>
        <end position="412"/>
    </location>
</feature>
<dbReference type="PROSITE" id="PS00216">
    <property type="entry name" value="SUGAR_TRANSPORT_1"/>
    <property type="match status" value="1"/>
</dbReference>
<feature type="transmembrane region" description="Helical" evidence="8">
    <location>
        <begin position="150"/>
        <end position="174"/>
    </location>
</feature>
<dbReference type="GO" id="GO:0042910">
    <property type="term" value="F:xenobiotic transmembrane transporter activity"/>
    <property type="evidence" value="ECO:0007669"/>
    <property type="project" value="InterPro"/>
</dbReference>
<feature type="transmembrane region" description="Helical" evidence="8">
    <location>
        <begin position="23"/>
        <end position="41"/>
    </location>
</feature>
<dbReference type="InterPro" id="IPR036259">
    <property type="entry name" value="MFS_trans_sf"/>
</dbReference>
<evidence type="ECO:0000256" key="8">
    <source>
        <dbReference type="SAM" id="Phobius"/>
    </source>
</evidence>